<proteinExistence type="inferred from homology"/>
<dbReference type="SUPFAM" id="SSF103464">
    <property type="entry name" value="Oligosaccharyltransferase subunit ost4p"/>
    <property type="match status" value="1"/>
</dbReference>
<dbReference type="InterPro" id="IPR036330">
    <property type="entry name" value="Ost4p_sf"/>
</dbReference>
<keyword evidence="8 9" id="KW-0472">Membrane</keyword>
<keyword evidence="4 9" id="KW-0812">Transmembrane</keyword>
<evidence type="ECO:0000256" key="2">
    <source>
        <dbReference type="ARBA" id="ARBA00007685"/>
    </source>
</evidence>
<evidence type="ECO:0000256" key="3">
    <source>
        <dbReference type="ARBA" id="ARBA00017662"/>
    </source>
</evidence>
<evidence type="ECO:0000256" key="6">
    <source>
        <dbReference type="ARBA" id="ARBA00022968"/>
    </source>
</evidence>
<reference evidence="10 11" key="1">
    <citation type="submission" date="2018-03" db="EMBL/GenBank/DDBJ databases">
        <authorList>
            <person name="Guldener U."/>
        </authorList>
    </citation>
    <scope>NUCLEOTIDE SEQUENCE [LARGE SCALE GENOMIC DNA]</scope>
    <source>
        <strain evidence="10 11">NBRC100155</strain>
    </source>
</reference>
<evidence type="ECO:0000256" key="9">
    <source>
        <dbReference type="SAM" id="Phobius"/>
    </source>
</evidence>
<dbReference type="GO" id="GO:0018279">
    <property type="term" value="P:protein N-linked glycosylation via asparagine"/>
    <property type="evidence" value="ECO:0007669"/>
    <property type="project" value="TreeGrafter"/>
</dbReference>
<protein>
    <recommendedName>
        <fullName evidence="3">Dolichyl-diphosphooligosaccharide--protein glycosyltransferase subunit 4</fullName>
    </recommendedName>
</protein>
<dbReference type="EMBL" id="OOIN01000022">
    <property type="protein sequence ID" value="SPO28380.1"/>
    <property type="molecule type" value="Genomic_DNA"/>
</dbReference>
<dbReference type="PANTHER" id="PTHR48164">
    <property type="entry name" value="DOLICHYL-DIPHOSPHOOLIGOSACCHARIDE--PROTEIN GLYCOSYLTRANSFERASE SUBUNIT 4"/>
    <property type="match status" value="1"/>
</dbReference>
<gene>
    <name evidence="10" type="ORF">UTRI_04777</name>
</gene>
<dbReference type="InterPro" id="IPR018943">
    <property type="entry name" value="Oligosaccaryltransferase"/>
</dbReference>
<dbReference type="Proteomes" id="UP000324022">
    <property type="component" value="Unassembled WGS sequence"/>
</dbReference>
<sequence>MISDVTLSALANWLGSLTMILIVLYHALSVNVKRNQESARRVAVST</sequence>
<dbReference type="OrthoDB" id="2124077at2759"/>
<accession>A0A5C3EDU6</accession>
<keyword evidence="5" id="KW-0256">Endoplasmic reticulum</keyword>
<evidence type="ECO:0000256" key="4">
    <source>
        <dbReference type="ARBA" id="ARBA00022692"/>
    </source>
</evidence>
<evidence type="ECO:0000256" key="1">
    <source>
        <dbReference type="ARBA" id="ARBA00004643"/>
    </source>
</evidence>
<feature type="transmembrane region" description="Helical" evidence="9">
    <location>
        <begin position="12"/>
        <end position="32"/>
    </location>
</feature>
<evidence type="ECO:0000256" key="5">
    <source>
        <dbReference type="ARBA" id="ARBA00022824"/>
    </source>
</evidence>
<keyword evidence="7 9" id="KW-1133">Transmembrane helix</keyword>
<organism evidence="10 11">
    <name type="scientific">Ustilago trichophora</name>
    <dbReference type="NCBI Taxonomy" id="86804"/>
    <lineage>
        <taxon>Eukaryota</taxon>
        <taxon>Fungi</taxon>
        <taxon>Dikarya</taxon>
        <taxon>Basidiomycota</taxon>
        <taxon>Ustilaginomycotina</taxon>
        <taxon>Ustilaginomycetes</taxon>
        <taxon>Ustilaginales</taxon>
        <taxon>Ustilaginaceae</taxon>
        <taxon>Ustilago</taxon>
    </lineage>
</organism>
<dbReference type="InterPro" id="IPR051307">
    <property type="entry name" value="OST4"/>
</dbReference>
<keyword evidence="6" id="KW-0735">Signal-anchor</keyword>
<evidence type="ECO:0000313" key="11">
    <source>
        <dbReference type="Proteomes" id="UP000324022"/>
    </source>
</evidence>
<dbReference type="Pfam" id="PF10215">
    <property type="entry name" value="Ost4"/>
    <property type="match status" value="1"/>
</dbReference>
<keyword evidence="11" id="KW-1185">Reference proteome</keyword>
<dbReference type="AlphaFoldDB" id="A0A5C3EDU6"/>
<evidence type="ECO:0000256" key="8">
    <source>
        <dbReference type="ARBA" id="ARBA00023136"/>
    </source>
</evidence>
<name>A0A5C3EDU6_9BASI</name>
<comment type="similarity">
    <text evidence="2">Belongs to the OST4 family.</text>
</comment>
<dbReference type="PANTHER" id="PTHR48164:SF1">
    <property type="entry name" value="DOLICHYL-DIPHOSPHOOLIGOSACCHARIDE--PROTEIN GLYCOSYLTRANSFERASE SUBUNIT 4"/>
    <property type="match status" value="1"/>
</dbReference>
<evidence type="ECO:0000313" key="10">
    <source>
        <dbReference type="EMBL" id="SPO28380.1"/>
    </source>
</evidence>
<comment type="subcellular location">
    <subcellularLocation>
        <location evidence="1">Endoplasmic reticulum membrane</location>
        <topology evidence="1">Single-pass type III membrane protein</topology>
    </subcellularLocation>
</comment>
<evidence type="ECO:0000256" key="7">
    <source>
        <dbReference type="ARBA" id="ARBA00022989"/>
    </source>
</evidence>
<dbReference type="GO" id="GO:0008250">
    <property type="term" value="C:oligosaccharyltransferase complex"/>
    <property type="evidence" value="ECO:0007669"/>
    <property type="project" value="TreeGrafter"/>
</dbReference>